<comment type="caution">
    <text evidence="2">The sequence shown here is derived from an EMBL/GenBank/DDBJ whole genome shotgun (WGS) entry which is preliminary data.</text>
</comment>
<evidence type="ECO:0000313" key="3">
    <source>
        <dbReference type="Proteomes" id="UP000683360"/>
    </source>
</evidence>
<dbReference type="AlphaFoldDB" id="A0A8S3RMR7"/>
<gene>
    <name evidence="2" type="ORF">MEDL_23683</name>
</gene>
<accession>A0A8S3RMR7</accession>
<name>A0A8S3RMR7_MYTED</name>
<proteinExistence type="predicted"/>
<evidence type="ECO:0000256" key="1">
    <source>
        <dbReference type="SAM" id="MobiDB-lite"/>
    </source>
</evidence>
<sequence length="235" mass="26751">MGTTEEEGEEEEQQGATREKRKRRVVVIDDEEDKQSPDDKRGSGVEAVGGESREPSRKRALHVKILDGKMQMMQRAFKDGLGIDRGYVRIDVQMNSTCRDWMRSVRACFQPSPDLHPYIFTSKGNLDKIDSAYTFKQLRNSQKEKKVASTKYAIYFQIKKEDISSSIGQGVCEVLVHGCRVNGEGDDLWESDLEDPALDTLTDELDASEMHAVEEDQTFTKRKKVIEKTDSESDF</sequence>
<feature type="compositionally biased region" description="Acidic residues" evidence="1">
    <location>
        <begin position="1"/>
        <end position="13"/>
    </location>
</feature>
<dbReference type="Proteomes" id="UP000683360">
    <property type="component" value="Unassembled WGS sequence"/>
</dbReference>
<organism evidence="2 3">
    <name type="scientific">Mytilus edulis</name>
    <name type="common">Blue mussel</name>
    <dbReference type="NCBI Taxonomy" id="6550"/>
    <lineage>
        <taxon>Eukaryota</taxon>
        <taxon>Metazoa</taxon>
        <taxon>Spiralia</taxon>
        <taxon>Lophotrochozoa</taxon>
        <taxon>Mollusca</taxon>
        <taxon>Bivalvia</taxon>
        <taxon>Autobranchia</taxon>
        <taxon>Pteriomorphia</taxon>
        <taxon>Mytilida</taxon>
        <taxon>Mytiloidea</taxon>
        <taxon>Mytilidae</taxon>
        <taxon>Mytilinae</taxon>
        <taxon>Mytilus</taxon>
    </lineage>
</organism>
<feature type="region of interest" description="Disordered" evidence="1">
    <location>
        <begin position="1"/>
        <end position="59"/>
    </location>
</feature>
<feature type="compositionally biased region" description="Basic and acidic residues" evidence="1">
    <location>
        <begin position="34"/>
        <end position="43"/>
    </location>
</feature>
<keyword evidence="3" id="KW-1185">Reference proteome</keyword>
<dbReference type="EMBL" id="CAJPWZ010001200">
    <property type="protein sequence ID" value="CAG2209549.1"/>
    <property type="molecule type" value="Genomic_DNA"/>
</dbReference>
<evidence type="ECO:0000313" key="2">
    <source>
        <dbReference type="EMBL" id="CAG2209549.1"/>
    </source>
</evidence>
<reference evidence="2" key="1">
    <citation type="submission" date="2021-03" db="EMBL/GenBank/DDBJ databases">
        <authorList>
            <person name="Bekaert M."/>
        </authorList>
    </citation>
    <scope>NUCLEOTIDE SEQUENCE</scope>
</reference>
<dbReference type="OrthoDB" id="10380355at2759"/>
<protein>
    <submittedName>
        <fullName evidence="2">Uncharacterized protein</fullName>
    </submittedName>
</protein>